<dbReference type="PANTHER" id="PTHR33791:SF1">
    <property type="entry name" value="RUBISCO CHAPERONE RBCX"/>
    <property type="match status" value="1"/>
</dbReference>
<evidence type="ECO:0000313" key="4">
    <source>
        <dbReference type="EMBL" id="KAH6824158.1"/>
    </source>
</evidence>
<proteinExistence type="predicted"/>
<evidence type="ECO:0000313" key="5">
    <source>
        <dbReference type="Proteomes" id="UP001190926"/>
    </source>
</evidence>
<evidence type="ECO:0000256" key="2">
    <source>
        <dbReference type="ARBA" id="ARBA00023186"/>
    </source>
</evidence>
<comment type="caution">
    <text evidence="4">The sequence shown here is derived from an EMBL/GenBank/DDBJ whole genome shotgun (WGS) entry which is preliminary data.</text>
</comment>
<keyword evidence="5" id="KW-1185">Reference proteome</keyword>
<organism evidence="4 5">
    <name type="scientific">Perilla frutescens var. hirtella</name>
    <name type="common">Perilla citriodora</name>
    <name type="synonym">Perilla setoyensis</name>
    <dbReference type="NCBI Taxonomy" id="608512"/>
    <lineage>
        <taxon>Eukaryota</taxon>
        <taxon>Viridiplantae</taxon>
        <taxon>Streptophyta</taxon>
        <taxon>Embryophyta</taxon>
        <taxon>Tracheophyta</taxon>
        <taxon>Spermatophyta</taxon>
        <taxon>Magnoliopsida</taxon>
        <taxon>eudicotyledons</taxon>
        <taxon>Gunneridae</taxon>
        <taxon>Pentapetalae</taxon>
        <taxon>asterids</taxon>
        <taxon>lamiids</taxon>
        <taxon>Lamiales</taxon>
        <taxon>Lamiaceae</taxon>
        <taxon>Nepetoideae</taxon>
        <taxon>Elsholtzieae</taxon>
        <taxon>Perilla</taxon>
    </lineage>
</organism>
<protein>
    <submittedName>
        <fullName evidence="4">Chaperonin-like RbcX protein</fullName>
    </submittedName>
</protein>
<dbReference type="GO" id="GO:0015979">
    <property type="term" value="P:photosynthesis"/>
    <property type="evidence" value="ECO:0007669"/>
    <property type="project" value="UniProtKB-KW"/>
</dbReference>
<dbReference type="GO" id="GO:0015977">
    <property type="term" value="P:carbon fixation"/>
    <property type="evidence" value="ECO:0007669"/>
    <property type="project" value="UniProtKB-KW"/>
</dbReference>
<evidence type="ECO:0000256" key="1">
    <source>
        <dbReference type="ARBA" id="ARBA00022531"/>
    </source>
</evidence>
<keyword evidence="3" id="KW-0120">Carbon dioxide fixation</keyword>
<dbReference type="Pfam" id="PF02341">
    <property type="entry name" value="RbcX"/>
    <property type="match status" value="1"/>
</dbReference>
<gene>
    <name evidence="4" type="ORF">C2S53_000595</name>
</gene>
<dbReference type="InterPro" id="IPR003435">
    <property type="entry name" value="Chaperonin_RcbX"/>
</dbReference>
<dbReference type="Gene3D" id="1.10.1200.210">
    <property type="entry name" value="Chaperonin-like RbcX"/>
    <property type="match status" value="1"/>
</dbReference>
<keyword evidence="1" id="KW-0602">Photosynthesis</keyword>
<reference evidence="4 5" key="1">
    <citation type="journal article" date="2021" name="Nat. Commun.">
        <title>Incipient diploidization of the medicinal plant Perilla within 10,000 years.</title>
        <authorList>
            <person name="Zhang Y."/>
            <person name="Shen Q."/>
            <person name="Leng L."/>
            <person name="Zhang D."/>
            <person name="Chen S."/>
            <person name="Shi Y."/>
            <person name="Ning Z."/>
            <person name="Chen S."/>
        </authorList>
    </citation>
    <scope>NUCLEOTIDE SEQUENCE [LARGE SCALE GENOMIC DNA]</scope>
    <source>
        <strain evidence="5">cv. PC099</strain>
    </source>
</reference>
<dbReference type="EMBL" id="SDAM02000514">
    <property type="protein sequence ID" value="KAH6824158.1"/>
    <property type="molecule type" value="Genomic_DNA"/>
</dbReference>
<dbReference type="AlphaFoldDB" id="A0AAD4IYZ0"/>
<accession>A0AAD4IYZ0</accession>
<dbReference type="GO" id="GO:0110102">
    <property type="term" value="P:ribulose bisphosphate carboxylase complex assembly"/>
    <property type="evidence" value="ECO:0007669"/>
    <property type="project" value="InterPro"/>
</dbReference>
<dbReference type="SUPFAM" id="SSF158615">
    <property type="entry name" value="RbcX-like"/>
    <property type="match status" value="1"/>
</dbReference>
<name>A0AAD4IYZ0_PERFH</name>
<keyword evidence="2" id="KW-0143">Chaperone</keyword>
<dbReference type="PANTHER" id="PTHR33791">
    <property type="entry name" value="CHAPERONIN-LIKE RBCX PROTEIN 1, CHLOROPLASTIC"/>
    <property type="match status" value="1"/>
</dbReference>
<dbReference type="Proteomes" id="UP001190926">
    <property type="component" value="Unassembled WGS sequence"/>
</dbReference>
<dbReference type="GO" id="GO:0044183">
    <property type="term" value="F:protein folding chaperone"/>
    <property type="evidence" value="ECO:0007669"/>
    <property type="project" value="InterPro"/>
</dbReference>
<dbReference type="InterPro" id="IPR038052">
    <property type="entry name" value="Chaperonin_RbcX_sf"/>
</dbReference>
<sequence length="208" mass="23691">MVRAVSVVGGSSSLVESKPCAACNLSGVDLISSMGRKHVAAAPSRLDLSTSFLDCSSMRVLSSPPNNLKKQRKKMSTVAVGGLGGQYEDSFEDVKRQTVDYFTYKAVRTVLNQLYEMNPPEYRWFYNYVASNERGYGKTFIRELVKDKLEIAERVMVTRLHLYGRWIKKCDHVEMYERISDQNLELMRERLIETVIWPSDDTNTEVVG</sequence>
<evidence type="ECO:0000256" key="3">
    <source>
        <dbReference type="ARBA" id="ARBA00023300"/>
    </source>
</evidence>